<dbReference type="Gene3D" id="3.10.630.10">
    <property type="entry name" value="dip2346 domain like"/>
    <property type="match status" value="1"/>
</dbReference>
<dbReference type="InterPro" id="IPR048496">
    <property type="entry name" value="DUF1846_N"/>
</dbReference>
<comment type="caution">
    <text evidence="3">The sequence shown here is derived from an EMBL/GenBank/DDBJ whole genome shotgun (WGS) entry which is preliminary data.</text>
</comment>
<dbReference type="InterPro" id="IPR048441">
    <property type="entry name" value="DUF1846_C"/>
</dbReference>
<dbReference type="Proteomes" id="UP000823918">
    <property type="component" value="Unassembled WGS sequence"/>
</dbReference>
<dbReference type="AlphaFoldDB" id="A0A9D2Q6N7"/>
<evidence type="ECO:0000313" key="4">
    <source>
        <dbReference type="Proteomes" id="UP000823918"/>
    </source>
</evidence>
<organism evidence="3 4">
    <name type="scientific">Candidatus Ruthenibacterium merdavium</name>
    <dbReference type="NCBI Taxonomy" id="2838752"/>
    <lineage>
        <taxon>Bacteria</taxon>
        <taxon>Bacillati</taxon>
        <taxon>Bacillota</taxon>
        <taxon>Clostridia</taxon>
        <taxon>Eubacteriales</taxon>
        <taxon>Oscillospiraceae</taxon>
        <taxon>Ruthenibacterium</taxon>
    </lineage>
</organism>
<dbReference type="NCBIfam" id="NF010184">
    <property type="entry name" value="PRK13663.1"/>
    <property type="match status" value="1"/>
</dbReference>
<feature type="domain" description="DUF1846" evidence="2">
    <location>
        <begin position="342"/>
        <end position="493"/>
    </location>
</feature>
<protein>
    <submittedName>
        <fullName evidence="3">DUF1846 domain-containing protein</fullName>
    </submittedName>
</protein>
<reference evidence="3" key="2">
    <citation type="submission" date="2021-04" db="EMBL/GenBank/DDBJ databases">
        <authorList>
            <person name="Gilroy R."/>
        </authorList>
    </citation>
    <scope>NUCLEOTIDE SEQUENCE</scope>
    <source>
        <strain evidence="3">5933</strain>
    </source>
</reference>
<sequence>MIQLGFDNDLYIKKQTEHIKERIAQWGGKLYLEFGGKLFDDYHAARVLPGFDPNGKIRLLYEMREQTEIIFTISAGDIEKTKVRADLGISYDMEVLRLIDDISAMGISINSVVITQYTGQPAADAFSHKLTTRGVKNYIHRPIKGYPTDIEYICSDDGYGANPYIATTKPLVVVTAPGPGSGKLATCLSQVYHEIRHGHVAGYAKFETFPVWNLPLKHPVNLAYEAATADLADVNMIDPFHLEAYGKTTVNYNRDIEAFPIVKTILSRIMGDENVYQSPTDMGVNMAGYAVCNDENVRHAAEQEIICRYFKALCDAKQGKGTQEAVDKIKRIMQELNLSTTDRCVVEPALKKGEDTGVSAAAIELPDGQIVTGKASNLMSASSSCVLNAIKRLARIDDDLMLLTPIFLEPILNLKINVLGSRSSVLKVDDVLAALAVSAATNTMTERAMQELPKLRDCEMHSTCMLHSGDEGTLRKLGLRLTCSPEFPSKDLFF</sequence>
<evidence type="ECO:0000259" key="1">
    <source>
        <dbReference type="Pfam" id="PF08903"/>
    </source>
</evidence>
<reference evidence="3" key="1">
    <citation type="journal article" date="2021" name="PeerJ">
        <title>Extensive microbial diversity within the chicken gut microbiome revealed by metagenomics and culture.</title>
        <authorList>
            <person name="Gilroy R."/>
            <person name="Ravi A."/>
            <person name="Getino M."/>
            <person name="Pursley I."/>
            <person name="Horton D.L."/>
            <person name="Alikhan N.F."/>
            <person name="Baker D."/>
            <person name="Gharbi K."/>
            <person name="Hall N."/>
            <person name="Watson M."/>
            <person name="Adriaenssens E.M."/>
            <person name="Foster-Nyarko E."/>
            <person name="Jarju S."/>
            <person name="Secka A."/>
            <person name="Antonio M."/>
            <person name="Oren A."/>
            <person name="Chaudhuri R.R."/>
            <person name="La Ragione R."/>
            <person name="Hildebrand F."/>
            <person name="Pallen M.J."/>
        </authorList>
    </citation>
    <scope>NUCLEOTIDE SEQUENCE</scope>
    <source>
        <strain evidence="3">5933</strain>
    </source>
</reference>
<dbReference type="Gene3D" id="1.20.1570.10">
    <property type="entry name" value="dip2346 domain like"/>
    <property type="match status" value="1"/>
</dbReference>
<evidence type="ECO:0000259" key="2">
    <source>
        <dbReference type="Pfam" id="PF20921"/>
    </source>
</evidence>
<gene>
    <name evidence="3" type="ORF">H9698_09275</name>
</gene>
<accession>A0A9D2Q6N7</accession>
<dbReference type="EMBL" id="DWWA01000049">
    <property type="protein sequence ID" value="HJC72964.1"/>
    <property type="molecule type" value="Genomic_DNA"/>
</dbReference>
<dbReference type="Pfam" id="PF08903">
    <property type="entry name" value="DUF1846"/>
    <property type="match status" value="1"/>
</dbReference>
<dbReference type="Gene3D" id="3.40.140.40">
    <property type="entry name" value="Domain of unknown function (DUF1846), C-terminal subdomain"/>
    <property type="match status" value="1"/>
</dbReference>
<dbReference type="Pfam" id="PF20921">
    <property type="entry name" value="DUF1846_C"/>
    <property type="match status" value="1"/>
</dbReference>
<name>A0A9D2Q6N7_9FIRM</name>
<proteinExistence type="predicted"/>
<feature type="domain" description="DUF1846" evidence="1">
    <location>
        <begin position="5"/>
        <end position="336"/>
    </location>
</feature>
<evidence type="ECO:0000313" key="3">
    <source>
        <dbReference type="EMBL" id="HJC72964.1"/>
    </source>
</evidence>